<feature type="signal peptide" evidence="1">
    <location>
        <begin position="1"/>
        <end position="17"/>
    </location>
</feature>
<dbReference type="EMBL" id="CH473972">
    <property type="protein sequence ID" value="EDL92546.1"/>
    <property type="molecule type" value="Genomic_DNA"/>
</dbReference>
<evidence type="ECO:0000313" key="3">
    <source>
        <dbReference type="Proteomes" id="UP000234681"/>
    </source>
</evidence>
<accession>A6IZ68</accession>
<organism evidence="2 3">
    <name type="scientific">Rattus norvegicus</name>
    <name type="common">Rat</name>
    <dbReference type="NCBI Taxonomy" id="10116"/>
    <lineage>
        <taxon>Eukaryota</taxon>
        <taxon>Metazoa</taxon>
        <taxon>Chordata</taxon>
        <taxon>Craniata</taxon>
        <taxon>Vertebrata</taxon>
        <taxon>Euteleostomi</taxon>
        <taxon>Mammalia</taxon>
        <taxon>Eutheria</taxon>
        <taxon>Euarchontoglires</taxon>
        <taxon>Glires</taxon>
        <taxon>Rodentia</taxon>
        <taxon>Myomorpha</taxon>
        <taxon>Muroidea</taxon>
        <taxon>Muridae</taxon>
        <taxon>Murinae</taxon>
        <taxon>Rattus</taxon>
    </lineage>
</organism>
<dbReference type="Proteomes" id="UP000234681">
    <property type="component" value="Chromosome 19"/>
</dbReference>
<gene>
    <name evidence="2" type="primary">LOC498951</name>
    <name evidence="2" type="ORF">rCG_51523</name>
</gene>
<feature type="chain" id="PRO_5039927017" evidence="1">
    <location>
        <begin position="18"/>
        <end position="120"/>
    </location>
</feature>
<name>A6IZ68_RAT</name>
<dbReference type="AlphaFoldDB" id="A6IZ68"/>
<proteinExistence type="predicted"/>
<evidence type="ECO:0000313" key="2">
    <source>
        <dbReference type="EMBL" id="EDL92546.1"/>
    </source>
</evidence>
<evidence type="ECO:0000256" key="1">
    <source>
        <dbReference type="SAM" id="SignalP"/>
    </source>
</evidence>
<protein>
    <submittedName>
        <fullName evidence="2">Similar to 2010004A03Rik protein, isoform CRA_a</fullName>
    </submittedName>
</protein>
<keyword evidence="1" id="KW-0732">Signal</keyword>
<sequence length="120" mass="13036">MAICLVWLASLMVNLEGLGFGDEGWAWFCPRAGVVWNPQWAESYSGPLSTWLFPPCLAPDVSAGPNNVCWGVQVPLNFICSPLMTYPTIPMGAHQRPTEVLAQAVLHPPALKSVTPGLEF</sequence>
<reference evidence="3" key="1">
    <citation type="submission" date="2005-09" db="EMBL/GenBank/DDBJ databases">
        <authorList>
            <person name="Mural R.J."/>
            <person name="Li P.W."/>
            <person name="Adams M.D."/>
            <person name="Amanatides P.G."/>
            <person name="Baden-Tillson H."/>
            <person name="Barnstead M."/>
            <person name="Chin S.H."/>
            <person name="Dew I."/>
            <person name="Evans C.A."/>
            <person name="Ferriera S."/>
            <person name="Flanigan M."/>
            <person name="Fosler C."/>
            <person name="Glodek A."/>
            <person name="Gu Z."/>
            <person name="Holt R.A."/>
            <person name="Jennings D."/>
            <person name="Kraft C.L."/>
            <person name="Lu F."/>
            <person name="Nguyen T."/>
            <person name="Nusskern D.R."/>
            <person name="Pfannkoch C.M."/>
            <person name="Sitter C."/>
            <person name="Sutton G.G."/>
            <person name="Venter J.C."/>
            <person name="Wang Z."/>
            <person name="Woodage T."/>
            <person name="Zheng X.H."/>
            <person name="Zhong F."/>
        </authorList>
    </citation>
    <scope>NUCLEOTIDE SEQUENCE [LARGE SCALE GENOMIC DNA]</scope>
    <source>
        <strain>BN</strain>
        <strain evidence="3">Sprague-Dawley</strain>
    </source>
</reference>